<dbReference type="GO" id="GO:0006281">
    <property type="term" value="P:DNA repair"/>
    <property type="evidence" value="ECO:0007669"/>
    <property type="project" value="InterPro"/>
</dbReference>
<evidence type="ECO:0000313" key="4">
    <source>
        <dbReference type="EMBL" id="KAF9612760.1"/>
    </source>
</evidence>
<dbReference type="GO" id="GO:0043138">
    <property type="term" value="F:3'-5' DNA helicase activity"/>
    <property type="evidence" value="ECO:0007669"/>
    <property type="project" value="UniProtKB-EC"/>
</dbReference>
<comment type="catalytic activity">
    <reaction evidence="1">
        <text>Couples ATP hydrolysis with the unwinding of duplex DNA by translocating in the 3'-5' direction.</text>
        <dbReference type="EC" id="5.6.2.4"/>
    </reaction>
</comment>
<dbReference type="InterPro" id="IPR029491">
    <property type="entry name" value="Helicase_HTH"/>
</dbReference>
<dbReference type="InterPro" id="IPR018982">
    <property type="entry name" value="RQC_domain"/>
</dbReference>
<dbReference type="Pfam" id="PF00570">
    <property type="entry name" value="HRDC"/>
    <property type="match status" value="1"/>
</dbReference>
<dbReference type="Proteomes" id="UP000631114">
    <property type="component" value="Unassembled WGS sequence"/>
</dbReference>
<dbReference type="AlphaFoldDB" id="A0A835LZ01"/>
<dbReference type="EMBL" id="JADFTS010000003">
    <property type="protein sequence ID" value="KAF9612760.1"/>
    <property type="molecule type" value="Genomic_DNA"/>
</dbReference>
<dbReference type="Gene3D" id="1.10.150.80">
    <property type="entry name" value="HRDC domain"/>
    <property type="match status" value="1"/>
</dbReference>
<evidence type="ECO:0000259" key="3">
    <source>
        <dbReference type="PROSITE" id="PS50967"/>
    </source>
</evidence>
<dbReference type="InterPro" id="IPR010997">
    <property type="entry name" value="HRDC-like_sf"/>
</dbReference>
<dbReference type="InterPro" id="IPR044876">
    <property type="entry name" value="HRDC_dom_sf"/>
</dbReference>
<proteinExistence type="predicted"/>
<evidence type="ECO:0000313" key="5">
    <source>
        <dbReference type="Proteomes" id="UP000631114"/>
    </source>
</evidence>
<dbReference type="Pfam" id="PF14493">
    <property type="entry name" value="HTH_40"/>
    <property type="match status" value="1"/>
</dbReference>
<accession>A0A835LZ01</accession>
<feature type="domain" description="HRDC" evidence="3">
    <location>
        <begin position="87"/>
        <end position="168"/>
    </location>
</feature>
<dbReference type="GO" id="GO:0003676">
    <property type="term" value="F:nucleic acid binding"/>
    <property type="evidence" value="ECO:0007669"/>
    <property type="project" value="InterPro"/>
</dbReference>
<dbReference type="OrthoDB" id="10261556at2759"/>
<dbReference type="GO" id="GO:0006260">
    <property type="term" value="P:DNA replication"/>
    <property type="evidence" value="ECO:0007669"/>
    <property type="project" value="InterPro"/>
</dbReference>
<dbReference type="InterPro" id="IPR002121">
    <property type="entry name" value="HRDC_dom"/>
</dbReference>
<organism evidence="4 5">
    <name type="scientific">Coptis chinensis</name>
    <dbReference type="NCBI Taxonomy" id="261450"/>
    <lineage>
        <taxon>Eukaryota</taxon>
        <taxon>Viridiplantae</taxon>
        <taxon>Streptophyta</taxon>
        <taxon>Embryophyta</taxon>
        <taxon>Tracheophyta</taxon>
        <taxon>Spermatophyta</taxon>
        <taxon>Magnoliopsida</taxon>
        <taxon>Ranunculales</taxon>
        <taxon>Ranunculaceae</taxon>
        <taxon>Coptidoideae</taxon>
        <taxon>Coptis</taxon>
    </lineage>
</organism>
<dbReference type="InterPro" id="IPR036390">
    <property type="entry name" value="WH_DNA-bd_sf"/>
</dbReference>
<reference evidence="4 5" key="1">
    <citation type="submission" date="2020-10" db="EMBL/GenBank/DDBJ databases">
        <title>The Coptis chinensis genome and diversification of protoberbering-type alkaloids.</title>
        <authorList>
            <person name="Wang B."/>
            <person name="Shu S."/>
            <person name="Song C."/>
            <person name="Liu Y."/>
        </authorList>
    </citation>
    <scope>NUCLEOTIDE SEQUENCE [LARGE SCALE GENOMIC DNA]</scope>
    <source>
        <strain evidence="4">HL-2020</strain>
        <tissue evidence="4">Leaf</tissue>
    </source>
</reference>
<dbReference type="SUPFAM" id="SSF46785">
    <property type="entry name" value="Winged helix' DNA-binding domain"/>
    <property type="match status" value="1"/>
</dbReference>
<dbReference type="PROSITE" id="PS50967">
    <property type="entry name" value="HRDC"/>
    <property type="match status" value="1"/>
</dbReference>
<comment type="caution">
    <text evidence="4">The sequence shown here is derived from an EMBL/GenBank/DDBJ whole genome shotgun (WGS) entry which is preliminary data.</text>
</comment>
<protein>
    <recommendedName>
        <fullName evidence="2">DNA 3'-5' helicase</fullName>
        <ecNumber evidence="2">5.6.2.4</ecNumber>
    </recommendedName>
</protein>
<dbReference type="Gene3D" id="1.10.10.10">
    <property type="entry name" value="Winged helix-like DNA-binding domain superfamily/Winged helix DNA-binding domain"/>
    <property type="match status" value="1"/>
</dbReference>
<name>A0A835LZ01_9MAGN</name>
<dbReference type="EC" id="5.6.2.4" evidence="2"/>
<dbReference type="Pfam" id="PF09382">
    <property type="entry name" value="RQC"/>
    <property type="match status" value="1"/>
</dbReference>
<dbReference type="InterPro" id="IPR036388">
    <property type="entry name" value="WH-like_DNA-bd_sf"/>
</dbReference>
<gene>
    <name evidence="4" type="ORF">IFM89_003770</name>
</gene>
<keyword evidence="5" id="KW-1185">Reference proteome</keyword>
<dbReference type="SUPFAM" id="SSF47819">
    <property type="entry name" value="HRDC-like"/>
    <property type="match status" value="1"/>
</dbReference>
<evidence type="ECO:0000256" key="2">
    <source>
        <dbReference type="ARBA" id="ARBA00034808"/>
    </source>
</evidence>
<sequence length="297" mass="34075">MPKDVLRGSHSKKVIENQYDKLPLHGLRKYFSSDCWKAIADQLISKGYLKETMKDKYKTMTDEMLDEEEHRNSMGKIGGDLKNIASLECEGFSKAEVKLYHMQLDMRLKLARIKGIAPDQTIQKIALCWPSTKARLANIDGVNQHLVTTYGDHILQNVRDFSKGLNLSLDRAVSIQIEVANKIYLTPNSQRELTSAKYEAWRMWHKDGITIHKIANFLGRAAPLKESTISKYIFEAVQEGYEINWNRFCEEIGMTHEIYLNIQGAISKVGSRERLKSIKEELPEQVTRVSPNPKFSN</sequence>
<evidence type="ECO:0000256" key="1">
    <source>
        <dbReference type="ARBA" id="ARBA00034617"/>
    </source>
</evidence>
<dbReference type="GO" id="GO:0000166">
    <property type="term" value="F:nucleotide binding"/>
    <property type="evidence" value="ECO:0007669"/>
    <property type="project" value="InterPro"/>
</dbReference>